<name>A0A401ZB49_9CHLR</name>
<accession>A0A401ZB49</accession>
<evidence type="ECO:0000256" key="2">
    <source>
        <dbReference type="SAM" id="Phobius"/>
    </source>
</evidence>
<gene>
    <name evidence="3" type="ORF">KDAU_13120</name>
</gene>
<protein>
    <submittedName>
        <fullName evidence="3">Uncharacterized protein</fullName>
    </submittedName>
</protein>
<keyword evidence="2" id="KW-0472">Membrane</keyword>
<feature type="transmembrane region" description="Helical" evidence="2">
    <location>
        <begin position="50"/>
        <end position="73"/>
    </location>
</feature>
<organism evidence="3 4">
    <name type="scientific">Dictyobacter aurantiacus</name>
    <dbReference type="NCBI Taxonomy" id="1936993"/>
    <lineage>
        <taxon>Bacteria</taxon>
        <taxon>Bacillati</taxon>
        <taxon>Chloroflexota</taxon>
        <taxon>Ktedonobacteria</taxon>
        <taxon>Ktedonobacterales</taxon>
        <taxon>Dictyobacteraceae</taxon>
        <taxon>Dictyobacter</taxon>
    </lineage>
</organism>
<comment type="caution">
    <text evidence="3">The sequence shown here is derived from an EMBL/GenBank/DDBJ whole genome shotgun (WGS) entry which is preliminary data.</text>
</comment>
<feature type="compositionally biased region" description="Low complexity" evidence="1">
    <location>
        <begin position="81"/>
        <end position="95"/>
    </location>
</feature>
<proteinExistence type="predicted"/>
<feature type="compositionally biased region" description="Polar residues" evidence="1">
    <location>
        <begin position="1"/>
        <end position="13"/>
    </location>
</feature>
<dbReference type="EMBL" id="BIFQ01000001">
    <property type="protein sequence ID" value="GCE03983.1"/>
    <property type="molecule type" value="Genomic_DNA"/>
</dbReference>
<evidence type="ECO:0000256" key="1">
    <source>
        <dbReference type="SAM" id="MobiDB-lite"/>
    </source>
</evidence>
<feature type="compositionally biased region" description="Pro residues" evidence="1">
    <location>
        <begin position="26"/>
        <end position="36"/>
    </location>
</feature>
<reference evidence="4" key="1">
    <citation type="submission" date="2018-12" db="EMBL/GenBank/DDBJ databases">
        <title>Tengunoibacter tsumagoiensis gen. nov., sp. nov., Dictyobacter kobayashii sp. nov., D. alpinus sp. nov., and D. joshuensis sp. nov. and description of Dictyobacteraceae fam. nov. within the order Ktedonobacterales isolated from Tengu-no-mugimeshi.</title>
        <authorList>
            <person name="Wang C.M."/>
            <person name="Zheng Y."/>
            <person name="Sakai Y."/>
            <person name="Toyoda A."/>
            <person name="Minakuchi Y."/>
            <person name="Abe K."/>
            <person name="Yokota A."/>
            <person name="Yabe S."/>
        </authorList>
    </citation>
    <scope>NUCLEOTIDE SEQUENCE [LARGE SCALE GENOMIC DNA]</scope>
    <source>
        <strain evidence="4">S-27</strain>
    </source>
</reference>
<evidence type="ECO:0000313" key="4">
    <source>
        <dbReference type="Proteomes" id="UP000287224"/>
    </source>
</evidence>
<sequence>MNTGARQNMYVPSTPTPARQTTPQAPRMPMPAPPPIQRQSTPPRQPRIKLGFTVAGMCLMAGFLIMVFVFIMAQSLPLPQNAASSNAAPQQSMNQPVATQPATTPAVSTPQTSATQPAATQPAATQPQATPTASSTTPTMPVSSNLYVDNASLTNGVNTQNGQPLQPTQTFRLGQLVYVTMVVHQPAYNGAICLSWSVNNQAYPYASPANPGGATYLAQTSAYFYYKPGTTGPGFVDIYWASSTACTDKVLVQHLPFTITA</sequence>
<keyword evidence="4" id="KW-1185">Reference proteome</keyword>
<feature type="compositionally biased region" description="Low complexity" evidence="1">
    <location>
        <begin position="16"/>
        <end position="25"/>
    </location>
</feature>
<dbReference type="AlphaFoldDB" id="A0A401ZB49"/>
<evidence type="ECO:0000313" key="3">
    <source>
        <dbReference type="EMBL" id="GCE03983.1"/>
    </source>
</evidence>
<feature type="region of interest" description="Disordered" evidence="1">
    <location>
        <begin position="81"/>
        <end position="141"/>
    </location>
</feature>
<keyword evidence="2" id="KW-0812">Transmembrane</keyword>
<feature type="compositionally biased region" description="Low complexity" evidence="1">
    <location>
        <begin position="108"/>
        <end position="139"/>
    </location>
</feature>
<dbReference type="Proteomes" id="UP000287224">
    <property type="component" value="Unassembled WGS sequence"/>
</dbReference>
<keyword evidence="2" id="KW-1133">Transmembrane helix</keyword>
<feature type="compositionally biased region" description="Polar residues" evidence="1">
    <location>
        <begin position="96"/>
        <end position="107"/>
    </location>
</feature>
<feature type="region of interest" description="Disordered" evidence="1">
    <location>
        <begin position="1"/>
        <end position="45"/>
    </location>
</feature>